<evidence type="ECO:0000256" key="3">
    <source>
        <dbReference type="ARBA" id="ARBA00004502"/>
    </source>
</evidence>
<gene>
    <name evidence="15" type="primary">PLIN4</name>
</gene>
<dbReference type="CTD" id="729359"/>
<evidence type="ECO:0000256" key="5">
    <source>
        <dbReference type="ARBA" id="ARBA00022475"/>
    </source>
</evidence>
<dbReference type="Gene3D" id="1.20.120.340">
    <property type="entry name" value="Flagellar protein FliS"/>
    <property type="match status" value="1"/>
</dbReference>
<dbReference type="STRING" id="127582.A0A2Y9DPU2"/>
<dbReference type="PANTHER" id="PTHR47538">
    <property type="entry name" value="PERILIPIN 4"/>
    <property type="match status" value="1"/>
</dbReference>
<keyword evidence="9" id="KW-0677">Repeat</keyword>
<dbReference type="GO" id="GO:0005886">
    <property type="term" value="C:plasma membrane"/>
    <property type="evidence" value="ECO:0007669"/>
    <property type="project" value="UniProtKB-SubCell"/>
</dbReference>
<evidence type="ECO:0000256" key="9">
    <source>
        <dbReference type="ARBA" id="ARBA00022737"/>
    </source>
</evidence>
<keyword evidence="7" id="KW-0597">Phosphoprotein</keyword>
<evidence type="ECO:0000313" key="15">
    <source>
        <dbReference type="RefSeq" id="XP_004378691.1"/>
    </source>
</evidence>
<dbReference type="PIRSF" id="PIRSF036881">
    <property type="entry name" value="PAT"/>
    <property type="match status" value="1"/>
</dbReference>
<keyword evidence="5" id="KW-1003">Cell membrane</keyword>
<feature type="region of interest" description="Disordered" evidence="13">
    <location>
        <begin position="323"/>
        <end position="347"/>
    </location>
</feature>
<evidence type="ECO:0000256" key="11">
    <source>
        <dbReference type="ARBA" id="ARBA00054496"/>
    </source>
</evidence>
<evidence type="ECO:0000256" key="8">
    <source>
        <dbReference type="ARBA" id="ARBA00022677"/>
    </source>
</evidence>
<keyword evidence="6" id="KW-0963">Cytoplasm</keyword>
<evidence type="ECO:0000256" key="2">
    <source>
        <dbReference type="ARBA" id="ARBA00004496"/>
    </source>
</evidence>
<dbReference type="RefSeq" id="XP_004378691.1">
    <property type="nucleotide sequence ID" value="XM_004378634.1"/>
</dbReference>
<comment type="similarity">
    <text evidence="4 12">Belongs to the perilipin family.</text>
</comment>
<dbReference type="GO" id="GO:0005811">
    <property type="term" value="C:lipid droplet"/>
    <property type="evidence" value="ECO:0007669"/>
    <property type="project" value="UniProtKB-SubCell"/>
</dbReference>
<evidence type="ECO:0000256" key="4">
    <source>
        <dbReference type="ARBA" id="ARBA00006311"/>
    </source>
</evidence>
<evidence type="ECO:0000256" key="7">
    <source>
        <dbReference type="ARBA" id="ARBA00022553"/>
    </source>
</evidence>
<dbReference type="Proteomes" id="UP000248480">
    <property type="component" value="Unplaced"/>
</dbReference>
<dbReference type="PANTHER" id="PTHR47538:SF1">
    <property type="entry name" value="PERILIPIN-4"/>
    <property type="match status" value="1"/>
</dbReference>
<dbReference type="GO" id="GO:0005737">
    <property type="term" value="C:cytoplasm"/>
    <property type="evidence" value="ECO:0007669"/>
    <property type="project" value="UniProtKB-SubCell"/>
</dbReference>
<keyword evidence="8" id="KW-0551">Lipid droplet</keyword>
<dbReference type="OrthoDB" id="6625923at2759"/>
<dbReference type="SUPFAM" id="SSF109775">
    <property type="entry name" value="Mannose-6-phosphate receptor binding protein 1 (Tip47), C-terminal domain"/>
    <property type="match status" value="1"/>
</dbReference>
<dbReference type="InParanoid" id="A0A2Y9DPU2"/>
<organism evidence="14 15">
    <name type="scientific">Trichechus manatus latirostris</name>
    <name type="common">Florida manatee</name>
    <dbReference type="NCBI Taxonomy" id="127582"/>
    <lineage>
        <taxon>Eukaryota</taxon>
        <taxon>Metazoa</taxon>
        <taxon>Chordata</taxon>
        <taxon>Craniata</taxon>
        <taxon>Vertebrata</taxon>
        <taxon>Euteleostomi</taxon>
        <taxon>Mammalia</taxon>
        <taxon>Eutheria</taxon>
        <taxon>Afrotheria</taxon>
        <taxon>Sirenia</taxon>
        <taxon>Trichechidae</taxon>
        <taxon>Trichechus</taxon>
    </lineage>
</organism>
<evidence type="ECO:0000256" key="13">
    <source>
        <dbReference type="SAM" id="MobiDB-lite"/>
    </source>
</evidence>
<dbReference type="AlphaFoldDB" id="A0A2Y9DPU2"/>
<evidence type="ECO:0000256" key="6">
    <source>
        <dbReference type="ARBA" id="ARBA00022490"/>
    </source>
</evidence>
<feature type="compositionally biased region" description="Polar residues" evidence="13">
    <location>
        <begin position="332"/>
        <end position="343"/>
    </location>
</feature>
<evidence type="ECO:0000256" key="10">
    <source>
        <dbReference type="ARBA" id="ARBA00023136"/>
    </source>
</evidence>
<proteinExistence type="inferred from homology"/>
<comment type="function">
    <text evidence="11">May play a role in triacylglycerol packaging into adipocytes. May function as a coat protein involved in the biogenesis of lipid droplets.</text>
</comment>
<dbReference type="Pfam" id="PF03036">
    <property type="entry name" value="Perilipin"/>
    <property type="match status" value="2"/>
</dbReference>
<comment type="subcellular location">
    <subcellularLocation>
        <location evidence="1">Cell membrane</location>
    </subcellularLocation>
    <subcellularLocation>
        <location evidence="2">Cytoplasm</location>
    </subcellularLocation>
    <subcellularLocation>
        <location evidence="3">Lipid droplet</location>
    </subcellularLocation>
</comment>
<dbReference type="FunFam" id="1.20.120.340:FF:000007">
    <property type="entry name" value="Perilipin 4"/>
    <property type="match status" value="1"/>
</dbReference>
<accession>A0A2Y9DPU2</accession>
<evidence type="ECO:0000256" key="1">
    <source>
        <dbReference type="ARBA" id="ARBA00004236"/>
    </source>
</evidence>
<dbReference type="InterPro" id="IPR004279">
    <property type="entry name" value="Perilipin"/>
</dbReference>
<dbReference type="GeneID" id="101354678"/>
<protein>
    <recommendedName>
        <fullName evidence="12">Perilipin</fullName>
    </recommendedName>
</protein>
<dbReference type="KEGG" id="tmu:101354678"/>
<name>A0A2Y9DPU2_TRIMA</name>
<keyword evidence="10" id="KW-0472">Membrane</keyword>
<keyword evidence="14" id="KW-1185">Reference proteome</keyword>
<evidence type="ECO:0000256" key="12">
    <source>
        <dbReference type="PIRNR" id="PIRNR036881"/>
    </source>
</evidence>
<reference evidence="15" key="1">
    <citation type="submission" date="2025-08" db="UniProtKB">
        <authorList>
            <consortium name="RefSeq"/>
        </authorList>
    </citation>
    <scope>IDENTIFICATION</scope>
</reference>
<evidence type="ECO:0000313" key="14">
    <source>
        <dbReference type="Proteomes" id="UP000248480"/>
    </source>
</evidence>
<sequence length="455" mass="46459">MTRSKDAYSSGVTNVVDAAKGVVQGGMGMGQSELSSAKEVVTSGVTGALGVAKGVVQGGLDTSKSVVMSTKDTMATGITGAVNVAKGAVQTGVDTTKTMLTGTKDAVCSGVTGAANVAKGAVQTGLDTTKTVLTGTKDTVSSGVTGATNVVKGTIQTGLDTTKTVLTGTKDTVCSGVTGAANMAKGAVQGGLDTTKLVLTGTKDTVSAGVTGAANVAKGAVQTGLDTTKTQGETRGGGYRTVSRELGEIFQPMSMEEQAQLAASEPGPKVLSADQGSYFIRLGDLAPGFRQRAFEHTLSHLQDSQFQAREAMDQLQDSFRLIEKGNQPGPDQGSSIGAAGTSNREVDDTEVLSRVRGLLRQLHVAYSGLALGLQSLPSESQQQAARARHSLCELYGVVSVAGSLSELPAESLAQSFKGVSQAWQGLEQLLVQVQHSPPLGWLVGPFVLPPGAQQL</sequence>